<reference evidence="2 3" key="1">
    <citation type="submission" date="2015-03" db="EMBL/GenBank/DDBJ databases">
        <title>Genomics and transcriptomics of the oil-accumulating basidiomycete yeast T. oleaginosus allow insights into substrate utilization and the diverse evolutionary trajectories of mating systems in fungi.</title>
        <authorList>
            <consortium name="DOE Joint Genome Institute"/>
            <person name="Kourist R."/>
            <person name="Kracht O."/>
            <person name="Bracharz F."/>
            <person name="Lipzen A."/>
            <person name="Nolan M."/>
            <person name="Ohm R."/>
            <person name="Grigoriev I."/>
            <person name="Sun S."/>
            <person name="Heitman J."/>
            <person name="Bruck T."/>
            <person name="Nowrousian M."/>
        </authorList>
    </citation>
    <scope>NUCLEOTIDE SEQUENCE [LARGE SCALE GENOMIC DNA]</scope>
    <source>
        <strain evidence="2 3">IBC0246</strain>
    </source>
</reference>
<organism evidence="2 3">
    <name type="scientific">Cutaneotrichosporon oleaginosum</name>
    <dbReference type="NCBI Taxonomy" id="879819"/>
    <lineage>
        <taxon>Eukaryota</taxon>
        <taxon>Fungi</taxon>
        <taxon>Dikarya</taxon>
        <taxon>Basidiomycota</taxon>
        <taxon>Agaricomycotina</taxon>
        <taxon>Tremellomycetes</taxon>
        <taxon>Trichosporonales</taxon>
        <taxon>Trichosporonaceae</taxon>
        <taxon>Cutaneotrichosporon</taxon>
    </lineage>
</organism>
<feature type="region of interest" description="Disordered" evidence="1">
    <location>
        <begin position="126"/>
        <end position="169"/>
    </location>
</feature>
<accession>A0A0J1BCA2</accession>
<dbReference type="Proteomes" id="UP000053611">
    <property type="component" value="Unassembled WGS sequence"/>
</dbReference>
<dbReference type="Pfam" id="PF09725">
    <property type="entry name" value="Fra10Ac1"/>
    <property type="match status" value="1"/>
</dbReference>
<dbReference type="EMBL" id="KQ087180">
    <property type="protein sequence ID" value="KLT45654.1"/>
    <property type="molecule type" value="Genomic_DNA"/>
</dbReference>
<evidence type="ECO:0000313" key="2">
    <source>
        <dbReference type="EMBL" id="KLT45654.1"/>
    </source>
</evidence>
<protein>
    <recommendedName>
        <fullName evidence="4">Protein FRA10AC1</fullName>
    </recommendedName>
</protein>
<evidence type="ECO:0000256" key="1">
    <source>
        <dbReference type="SAM" id="MobiDB-lite"/>
    </source>
</evidence>
<sequence length="169" mass="20113">SQRSEWDVLKQHHRFVREDEEAADVSWEERLARAYESKLFKEYALIDLKHFKSKRFALRWRTATEVVEGLGEETCGSLRCAHHPSGSEAVDLKAFELPFVYVEDGERKEALVKVRLCTKCAKKLTWKPEEERERGRKRSMSPRRESHRDRGEQKSRRDRDHERTSGRRD</sequence>
<evidence type="ECO:0008006" key="4">
    <source>
        <dbReference type="Google" id="ProtNLM"/>
    </source>
</evidence>
<proteinExistence type="predicted"/>
<feature type="compositionally biased region" description="Basic and acidic residues" evidence="1">
    <location>
        <begin position="142"/>
        <end position="169"/>
    </location>
</feature>
<dbReference type="OrthoDB" id="197967at2759"/>
<dbReference type="GeneID" id="28980676"/>
<dbReference type="AlphaFoldDB" id="A0A0J1BCA2"/>
<dbReference type="InterPro" id="IPR019129">
    <property type="entry name" value="Folate-sensitive_fs_Fra10Ac1"/>
</dbReference>
<feature type="non-terminal residue" evidence="2">
    <location>
        <position position="1"/>
    </location>
</feature>
<feature type="non-terminal residue" evidence="2">
    <location>
        <position position="169"/>
    </location>
</feature>
<gene>
    <name evidence="2" type="ORF">CC85DRAFT_234058</name>
</gene>
<keyword evidence="3" id="KW-1185">Reference proteome</keyword>
<name>A0A0J1BCA2_9TREE</name>
<evidence type="ECO:0000313" key="3">
    <source>
        <dbReference type="Proteomes" id="UP000053611"/>
    </source>
</evidence>
<dbReference type="STRING" id="879819.A0A0J1BCA2"/>